<sequence>MPTSLSPTSKETDVTEGTQYYFNLTNGTVEEGHQSPGTELMGPYATRAEAERALQTAAERNQSWDEENAQWEGYGSEGSGSDGPR</sequence>
<dbReference type="AlphaFoldDB" id="A0A291GNZ8"/>
<gene>
    <name evidence="2" type="ORF">CFK38_10560</name>
</gene>
<evidence type="ECO:0000313" key="3">
    <source>
        <dbReference type="Proteomes" id="UP000218165"/>
    </source>
</evidence>
<keyword evidence="3" id="KW-1185">Reference proteome</keyword>
<protein>
    <recommendedName>
        <fullName evidence="4">SPOR domain-containing protein</fullName>
    </recommendedName>
</protein>
<feature type="region of interest" description="Disordered" evidence="1">
    <location>
        <begin position="52"/>
        <end position="85"/>
    </location>
</feature>
<evidence type="ECO:0000313" key="2">
    <source>
        <dbReference type="EMBL" id="ATG51908.1"/>
    </source>
</evidence>
<evidence type="ECO:0008006" key="4">
    <source>
        <dbReference type="Google" id="ProtNLM"/>
    </source>
</evidence>
<feature type="compositionally biased region" description="Gly residues" evidence="1">
    <location>
        <begin position="75"/>
        <end position="85"/>
    </location>
</feature>
<reference evidence="3" key="1">
    <citation type="submission" date="2017-09" db="EMBL/GenBank/DDBJ databases">
        <title>Brachybacterium sp. VM2412.</title>
        <authorList>
            <person name="Tak E.J."/>
            <person name="Bae J.-W."/>
        </authorList>
    </citation>
    <scope>NUCLEOTIDE SEQUENCE [LARGE SCALE GENOMIC DNA]</scope>
    <source>
        <strain evidence="3">VM2412</strain>
    </source>
</reference>
<organism evidence="2 3">
    <name type="scientific">Brachybacterium vulturis</name>
    <dbReference type="NCBI Taxonomy" id="2017484"/>
    <lineage>
        <taxon>Bacteria</taxon>
        <taxon>Bacillati</taxon>
        <taxon>Actinomycetota</taxon>
        <taxon>Actinomycetes</taxon>
        <taxon>Micrococcales</taxon>
        <taxon>Dermabacteraceae</taxon>
        <taxon>Brachybacterium</taxon>
    </lineage>
</organism>
<proteinExistence type="predicted"/>
<accession>A0A291GNZ8</accession>
<dbReference type="KEGG" id="brz:CFK38_10560"/>
<evidence type="ECO:0000256" key="1">
    <source>
        <dbReference type="SAM" id="MobiDB-lite"/>
    </source>
</evidence>
<dbReference type="Proteomes" id="UP000218165">
    <property type="component" value="Chromosome"/>
</dbReference>
<name>A0A291GNZ8_9MICO</name>
<dbReference type="OrthoDB" id="3268477at2"/>
<dbReference type="EMBL" id="CP023563">
    <property type="protein sequence ID" value="ATG51908.1"/>
    <property type="molecule type" value="Genomic_DNA"/>
</dbReference>